<dbReference type="Pfam" id="PF05869">
    <property type="entry name" value="Dam"/>
    <property type="match status" value="1"/>
</dbReference>
<dbReference type="InterPro" id="IPR002052">
    <property type="entry name" value="DNA_methylase_N6_adenine_CS"/>
</dbReference>
<dbReference type="GO" id="GO:0009307">
    <property type="term" value="P:DNA restriction-modification system"/>
    <property type="evidence" value="ECO:0007669"/>
    <property type="project" value="InterPro"/>
</dbReference>
<dbReference type="InterPro" id="IPR008593">
    <property type="entry name" value="Dam_MeTrfase"/>
</dbReference>
<proteinExistence type="predicted"/>
<sequence>MKDELDNVTIDFLPVGFIATHYQAVTPIPDHVVSGRRWNGSKTPDKIKNDWMTPLYIVRYLELKQGSKFQLDPAADAKSAKAEKYFTKFDDGLKQDWTDYQFIFVNPPYGDIMPWIEKAIQTVKAGKNITIRMVLPSDISTKWFRRAVISCSEVIHLISDGKKSGRVAFLNPETGLEVGENNKGTQIFTFTSKPKPTRTLYISRSDMEKSIEGSE</sequence>
<dbReference type="GO" id="GO:0009007">
    <property type="term" value="F:site-specific DNA-methyltransferase (adenine-specific) activity"/>
    <property type="evidence" value="ECO:0007669"/>
    <property type="project" value="InterPro"/>
</dbReference>
<dbReference type="NCBIfam" id="TIGR01712">
    <property type="entry name" value="phage_N6A_met"/>
    <property type="match status" value="1"/>
</dbReference>
<gene>
    <name evidence="1" type="ORF">CVQSGQUC_CDS0050</name>
</gene>
<name>A0AB39ABH1_9CAUD</name>
<keyword evidence="1" id="KW-0808">Transferase</keyword>
<keyword evidence="1" id="KW-0489">Methyltransferase</keyword>
<organism evidence="1">
    <name type="scientific">Pectobacterium phage Amona</name>
    <dbReference type="NCBI Taxonomy" id="3158137"/>
    <lineage>
        <taxon>Viruses</taxon>
        <taxon>Duplodnaviria</taxon>
        <taxon>Heunggongvirae</taxon>
        <taxon>Uroviricota</taxon>
        <taxon>Caudoviricetes</taxon>
    </lineage>
</organism>
<dbReference type="EMBL" id="PQ008971">
    <property type="protein sequence ID" value="XDF89555.1"/>
    <property type="molecule type" value="Genomic_DNA"/>
</dbReference>
<dbReference type="PROSITE" id="PS00092">
    <property type="entry name" value="N6_MTASE"/>
    <property type="match status" value="1"/>
</dbReference>
<dbReference type="GO" id="GO:0003677">
    <property type="term" value="F:DNA binding"/>
    <property type="evidence" value="ECO:0007669"/>
    <property type="project" value="InterPro"/>
</dbReference>
<protein>
    <submittedName>
        <fullName evidence="1">DNA methyltransferase</fullName>
    </submittedName>
</protein>
<reference evidence="1" key="2">
    <citation type="submission" date="2024-07" db="EMBL/GenBank/DDBJ databases">
        <authorList>
            <person name="Pedersen J.S."/>
            <person name="Mulbjerg M.R."/>
            <person name="Carstens A.B."/>
            <person name="Hansen L.H."/>
        </authorList>
    </citation>
    <scope>NUCLEOTIDE SEQUENCE</scope>
</reference>
<reference evidence="1" key="1">
    <citation type="journal article" date="2024" name="Virus Res.">
        <title>A novel genus of Pectobacterium bacteriophages display broad host range by targeting several species of Danish soft rot isolates.</title>
        <authorList>
            <person name="Pedersen J.S."/>
            <person name="Carstens A.B."/>
            <person name="Rothgard M.M."/>
            <person name="Roy C."/>
            <person name="Viry A."/>
            <person name="Papudeshi B."/>
            <person name="Kot W."/>
            <person name="Hille F."/>
            <person name="Franz C.M.A.P."/>
            <person name="Edwards R."/>
            <person name="Hansen L.H."/>
        </authorList>
    </citation>
    <scope>NUCLEOTIDE SEQUENCE</scope>
</reference>
<accession>A0AB39ABH1</accession>
<evidence type="ECO:0000313" key="1">
    <source>
        <dbReference type="EMBL" id="XDF89555.1"/>
    </source>
</evidence>
<dbReference type="GO" id="GO:0032259">
    <property type="term" value="P:methylation"/>
    <property type="evidence" value="ECO:0007669"/>
    <property type="project" value="UniProtKB-KW"/>
</dbReference>